<feature type="compositionally biased region" description="Low complexity" evidence="1">
    <location>
        <begin position="166"/>
        <end position="181"/>
    </location>
</feature>
<evidence type="ECO:0000256" key="1">
    <source>
        <dbReference type="SAM" id="MobiDB-lite"/>
    </source>
</evidence>
<gene>
    <name evidence="4" type="ORF">GSLYS_00000790001</name>
</gene>
<dbReference type="InterPro" id="IPR016187">
    <property type="entry name" value="CTDL_fold"/>
</dbReference>
<dbReference type="InterPro" id="IPR016186">
    <property type="entry name" value="C-type_lectin-like/link_sf"/>
</dbReference>
<dbReference type="PANTHER" id="PTHR22801:SF63">
    <property type="entry name" value="C-TYPE LECTIN DOMAIN-CONTAINING PROTEIN"/>
    <property type="match status" value="1"/>
</dbReference>
<feature type="chain" id="PRO_5043943049" description="C-type lectin domain-containing protein" evidence="2">
    <location>
        <begin position="23"/>
        <end position="239"/>
    </location>
</feature>
<dbReference type="InterPro" id="IPR050801">
    <property type="entry name" value="Ca-Dep_Lectins_ImmuneDev"/>
</dbReference>
<dbReference type="PROSITE" id="PS50041">
    <property type="entry name" value="C_TYPE_LECTIN_2"/>
    <property type="match status" value="1"/>
</dbReference>
<proteinExistence type="predicted"/>
<organism evidence="4 5">
    <name type="scientific">Lymnaea stagnalis</name>
    <name type="common">Great pond snail</name>
    <name type="synonym">Helix stagnalis</name>
    <dbReference type="NCBI Taxonomy" id="6523"/>
    <lineage>
        <taxon>Eukaryota</taxon>
        <taxon>Metazoa</taxon>
        <taxon>Spiralia</taxon>
        <taxon>Lophotrochozoa</taxon>
        <taxon>Mollusca</taxon>
        <taxon>Gastropoda</taxon>
        <taxon>Heterobranchia</taxon>
        <taxon>Euthyneura</taxon>
        <taxon>Panpulmonata</taxon>
        <taxon>Hygrophila</taxon>
        <taxon>Lymnaeoidea</taxon>
        <taxon>Lymnaeidae</taxon>
        <taxon>Lymnaea</taxon>
    </lineage>
</organism>
<dbReference type="Pfam" id="PF00059">
    <property type="entry name" value="Lectin_C"/>
    <property type="match status" value="1"/>
</dbReference>
<sequence>MGMTRVIYILFLTFTILPDVRSEVPCKWKDSIPSEGACFLYNTSSLSYDDAQASCQLIGGLLAKVTTRTQLLDSTINVDNYISVWIGANDKAVEGTWIWEDRSVATELYELWSKSKKEPSNSTANEDCADIYKDDDELDMFDDPCGELYTFMCMEKVEITTPYQEASTSTTSDPAATVPTTNDSATTEPTTNDSATTEPTTNAILTSTSTGTCPNNSAQFIEFNALLLYLFSVVIYLVI</sequence>
<keyword evidence="5" id="KW-1185">Reference proteome</keyword>
<dbReference type="CDD" id="cd00037">
    <property type="entry name" value="CLECT"/>
    <property type="match status" value="1"/>
</dbReference>
<keyword evidence="2" id="KW-0732">Signal</keyword>
<dbReference type="Proteomes" id="UP001497497">
    <property type="component" value="Unassembled WGS sequence"/>
</dbReference>
<accession>A0AAV2GZ33</accession>
<evidence type="ECO:0000313" key="5">
    <source>
        <dbReference type="Proteomes" id="UP001497497"/>
    </source>
</evidence>
<reference evidence="4 5" key="1">
    <citation type="submission" date="2024-04" db="EMBL/GenBank/DDBJ databases">
        <authorList>
            <consortium name="Genoscope - CEA"/>
            <person name="William W."/>
        </authorList>
    </citation>
    <scope>NUCLEOTIDE SEQUENCE [LARGE SCALE GENOMIC DNA]</scope>
</reference>
<evidence type="ECO:0000259" key="3">
    <source>
        <dbReference type="PROSITE" id="PS50041"/>
    </source>
</evidence>
<dbReference type="EMBL" id="CAXITT010000007">
    <property type="protein sequence ID" value="CAL1526613.1"/>
    <property type="molecule type" value="Genomic_DNA"/>
</dbReference>
<dbReference type="SUPFAM" id="SSF56436">
    <property type="entry name" value="C-type lectin-like"/>
    <property type="match status" value="1"/>
</dbReference>
<evidence type="ECO:0000256" key="2">
    <source>
        <dbReference type="SAM" id="SignalP"/>
    </source>
</evidence>
<comment type="caution">
    <text evidence="4">The sequence shown here is derived from an EMBL/GenBank/DDBJ whole genome shotgun (WGS) entry which is preliminary data.</text>
</comment>
<feature type="region of interest" description="Disordered" evidence="1">
    <location>
        <begin position="164"/>
        <end position="208"/>
    </location>
</feature>
<evidence type="ECO:0000313" key="4">
    <source>
        <dbReference type="EMBL" id="CAL1526613.1"/>
    </source>
</evidence>
<feature type="compositionally biased region" description="Polar residues" evidence="1">
    <location>
        <begin position="182"/>
        <end position="208"/>
    </location>
</feature>
<feature type="domain" description="C-type lectin" evidence="3">
    <location>
        <begin position="34"/>
        <end position="154"/>
    </location>
</feature>
<dbReference type="Gene3D" id="3.10.100.10">
    <property type="entry name" value="Mannose-Binding Protein A, subunit A"/>
    <property type="match status" value="1"/>
</dbReference>
<dbReference type="AlphaFoldDB" id="A0AAV2GZ33"/>
<dbReference type="PANTHER" id="PTHR22801">
    <property type="entry name" value="LITHOSTATHINE"/>
    <property type="match status" value="1"/>
</dbReference>
<dbReference type="SMART" id="SM00034">
    <property type="entry name" value="CLECT"/>
    <property type="match status" value="1"/>
</dbReference>
<name>A0AAV2GZ33_LYMST</name>
<feature type="signal peptide" evidence="2">
    <location>
        <begin position="1"/>
        <end position="22"/>
    </location>
</feature>
<dbReference type="InterPro" id="IPR001304">
    <property type="entry name" value="C-type_lectin-like"/>
</dbReference>
<protein>
    <recommendedName>
        <fullName evidence="3">C-type lectin domain-containing protein</fullName>
    </recommendedName>
</protein>